<evidence type="ECO:0000313" key="3">
    <source>
        <dbReference type="RefSeq" id="XP_033535015.1"/>
    </source>
</evidence>
<dbReference type="RefSeq" id="XP_033535015.1">
    <property type="nucleotide sequence ID" value="XM_033681205.1"/>
</dbReference>
<dbReference type="AlphaFoldDB" id="A0A6G1G5Q8"/>
<dbReference type="EMBL" id="ML975155">
    <property type="protein sequence ID" value="KAF1813384.1"/>
    <property type="molecule type" value="Genomic_DNA"/>
</dbReference>
<dbReference type="Proteomes" id="UP000504638">
    <property type="component" value="Unplaced"/>
</dbReference>
<reference evidence="3" key="2">
    <citation type="submission" date="2020-04" db="EMBL/GenBank/DDBJ databases">
        <authorList>
            <consortium name="NCBI Genome Project"/>
        </authorList>
    </citation>
    <scope>NUCLEOTIDE SEQUENCE</scope>
    <source>
        <strain evidence="3">CBS 781.70</strain>
    </source>
</reference>
<sequence length="270" mass="30213">MLKHCPNVGTIEIDSIWMEPFAWDNFPEIRQDHLKCAIVPLIFTAIGAGIRPTSLSVNGPLNSTSLEVSHIPNWELLDLSRVEKLALEYDDVDEDGHDNSPELATADLVTHILAKDLDSLKSLKLDCIYEVPTSDAAPLPKLKHLSLVYAAHLDPKHVRSWFLSMEGLECIDFSGVSFWNSPGSDWGYVFEAIRDHPSAITLDFENIISYGWGEFLAHTRVLPGRELEDLPREINGSDINEEGEGDEVDVEQMLSELDVDFEEFVAGRLA</sequence>
<organism evidence="1">
    <name type="scientific">Eremomyces bilateralis CBS 781.70</name>
    <dbReference type="NCBI Taxonomy" id="1392243"/>
    <lineage>
        <taxon>Eukaryota</taxon>
        <taxon>Fungi</taxon>
        <taxon>Dikarya</taxon>
        <taxon>Ascomycota</taxon>
        <taxon>Pezizomycotina</taxon>
        <taxon>Dothideomycetes</taxon>
        <taxon>Dothideomycetes incertae sedis</taxon>
        <taxon>Eremomycetales</taxon>
        <taxon>Eremomycetaceae</taxon>
        <taxon>Eremomyces</taxon>
    </lineage>
</organism>
<evidence type="ECO:0008006" key="4">
    <source>
        <dbReference type="Google" id="ProtNLM"/>
    </source>
</evidence>
<evidence type="ECO:0000313" key="1">
    <source>
        <dbReference type="EMBL" id="KAF1813384.1"/>
    </source>
</evidence>
<name>A0A6G1G5Q8_9PEZI</name>
<reference evidence="3" key="3">
    <citation type="submission" date="2025-04" db="UniProtKB">
        <authorList>
            <consortium name="RefSeq"/>
        </authorList>
    </citation>
    <scope>IDENTIFICATION</scope>
    <source>
        <strain evidence="3">CBS 781.70</strain>
    </source>
</reference>
<dbReference type="GeneID" id="54421775"/>
<dbReference type="OrthoDB" id="5010675at2759"/>
<keyword evidence="2" id="KW-1185">Reference proteome</keyword>
<protein>
    <recommendedName>
        <fullName evidence="4">F-box domain-containing protein</fullName>
    </recommendedName>
</protein>
<reference evidence="1 3" key="1">
    <citation type="submission" date="2020-01" db="EMBL/GenBank/DDBJ databases">
        <authorList>
            <consortium name="DOE Joint Genome Institute"/>
            <person name="Haridas S."/>
            <person name="Albert R."/>
            <person name="Binder M."/>
            <person name="Bloem J."/>
            <person name="Labutti K."/>
            <person name="Salamov A."/>
            <person name="Andreopoulos B."/>
            <person name="Baker S.E."/>
            <person name="Barry K."/>
            <person name="Bills G."/>
            <person name="Bluhm B.H."/>
            <person name="Cannon C."/>
            <person name="Castanera R."/>
            <person name="Culley D.E."/>
            <person name="Daum C."/>
            <person name="Ezra D."/>
            <person name="Gonzalez J.B."/>
            <person name="Henrissat B."/>
            <person name="Kuo A."/>
            <person name="Liang C."/>
            <person name="Lipzen A."/>
            <person name="Lutzoni F."/>
            <person name="Magnuson J."/>
            <person name="Mondo S."/>
            <person name="Nolan M."/>
            <person name="Ohm R."/>
            <person name="Pangilinan J."/>
            <person name="Park H.-J."/>
            <person name="Ramirez L."/>
            <person name="Alfaro M."/>
            <person name="Sun H."/>
            <person name="Tritt A."/>
            <person name="Yoshinaga Y."/>
            <person name="Zwiers L.-H."/>
            <person name="Turgeon B.G."/>
            <person name="Goodwin S.B."/>
            <person name="Spatafora J.W."/>
            <person name="Crous P.W."/>
            <person name="Grigoriev I.V."/>
        </authorList>
    </citation>
    <scope>NUCLEOTIDE SEQUENCE</scope>
    <source>
        <strain evidence="1 3">CBS 781.70</strain>
    </source>
</reference>
<gene>
    <name evidence="1 3" type="ORF">P152DRAFT_473113</name>
</gene>
<accession>A0A6G1G5Q8</accession>
<proteinExistence type="predicted"/>
<dbReference type="SUPFAM" id="SSF52047">
    <property type="entry name" value="RNI-like"/>
    <property type="match status" value="1"/>
</dbReference>
<evidence type="ECO:0000313" key="2">
    <source>
        <dbReference type="Proteomes" id="UP000504638"/>
    </source>
</evidence>